<dbReference type="SUPFAM" id="SSF57850">
    <property type="entry name" value="RING/U-box"/>
    <property type="match status" value="1"/>
</dbReference>
<dbReference type="InterPro" id="IPR051266">
    <property type="entry name" value="CLCR"/>
</dbReference>
<dbReference type="PROSITE" id="PS50089">
    <property type="entry name" value="ZF_RING_2"/>
    <property type="match status" value="1"/>
</dbReference>
<dbReference type="Gene3D" id="3.30.40.10">
    <property type="entry name" value="Zinc/RING finger domain, C3HC4 (zinc finger)"/>
    <property type="match status" value="1"/>
</dbReference>
<sequence>MESSSQDCPICMKTMNDGHAIFTAECSHSFHFHCTVSNVKHGNRVCDVCRALWKELPFQDMPPQQTHFDPSFPLPLQQTHVGPSFPLHPQQHFGPSFPLPPQQTHSSRNVPPRFQAQEPSIFDDDEPVNHESQEMHSVAKSEKFGDFGILINLKAPVTQESQNSRTPIDLVTILDISGSMGGSKIALLKQAMGFVVQNLGPLDRLSIISFSSSAHRVFPLRRMSEIGKQESLQLINSLVAGGGTNIAEALKKGSKVMTDRKFKNPVSGMILLSDGQDNYNYETLTVPDTRIPIHTFGFGSDHDANLLHSISEQSGGMFSFTEAENVIQDAFAQCIGGLLSVVVQELRVEVKCVHPALRLGSIKAGSYKVGMVGNGRSGFIEVGDLYAEEERDLLVSMDIPVIESENEMPLRNRLRVASALAAARVAVENHNHREATMLLRDCQEQLLVSASARGGDQYGAQLADELGVLMKGMANSTAYERKGRARMLSGLGGHSRLRAMYWGWGRDAGLPNTKNGKHV</sequence>
<organism evidence="5 6">
    <name type="scientific">Artemisia annua</name>
    <name type="common">Sweet wormwood</name>
    <dbReference type="NCBI Taxonomy" id="35608"/>
    <lineage>
        <taxon>Eukaryota</taxon>
        <taxon>Viridiplantae</taxon>
        <taxon>Streptophyta</taxon>
        <taxon>Embryophyta</taxon>
        <taxon>Tracheophyta</taxon>
        <taxon>Spermatophyta</taxon>
        <taxon>Magnoliopsida</taxon>
        <taxon>eudicotyledons</taxon>
        <taxon>Gunneridae</taxon>
        <taxon>Pentapetalae</taxon>
        <taxon>asterids</taxon>
        <taxon>campanulids</taxon>
        <taxon>Asterales</taxon>
        <taxon>Asteraceae</taxon>
        <taxon>Asteroideae</taxon>
        <taxon>Anthemideae</taxon>
        <taxon>Artemisiinae</taxon>
        <taxon>Artemisia</taxon>
    </lineage>
</organism>
<dbReference type="InterPro" id="IPR002035">
    <property type="entry name" value="VWF_A"/>
</dbReference>
<dbReference type="PROSITE" id="PS50234">
    <property type="entry name" value="VWFA"/>
    <property type="match status" value="1"/>
</dbReference>
<dbReference type="PANTHER" id="PTHR10579:SF158">
    <property type="entry name" value="RETROELEMENT POL POLYPROTEIN-LIKE"/>
    <property type="match status" value="1"/>
</dbReference>
<keyword evidence="1" id="KW-0862">Zinc</keyword>
<dbReference type="CDD" id="cd23114">
    <property type="entry name" value="RING-H2_WAVH2"/>
    <property type="match status" value="1"/>
</dbReference>
<evidence type="ECO:0000313" key="6">
    <source>
        <dbReference type="Proteomes" id="UP000245207"/>
    </source>
</evidence>
<accession>A0A2U1M7Y7</accession>
<dbReference type="Proteomes" id="UP000245207">
    <property type="component" value="Unassembled WGS sequence"/>
</dbReference>
<dbReference type="Pfam" id="PF00092">
    <property type="entry name" value="VWA"/>
    <property type="match status" value="1"/>
</dbReference>
<reference evidence="5 6" key="1">
    <citation type="journal article" date="2018" name="Mol. Plant">
        <title>The genome of Artemisia annua provides insight into the evolution of Asteraceae family and artemisinin biosynthesis.</title>
        <authorList>
            <person name="Shen Q."/>
            <person name="Zhang L."/>
            <person name="Liao Z."/>
            <person name="Wang S."/>
            <person name="Yan T."/>
            <person name="Shi P."/>
            <person name="Liu M."/>
            <person name="Fu X."/>
            <person name="Pan Q."/>
            <person name="Wang Y."/>
            <person name="Lv Z."/>
            <person name="Lu X."/>
            <person name="Zhang F."/>
            <person name="Jiang W."/>
            <person name="Ma Y."/>
            <person name="Chen M."/>
            <person name="Hao X."/>
            <person name="Li L."/>
            <person name="Tang Y."/>
            <person name="Lv G."/>
            <person name="Zhou Y."/>
            <person name="Sun X."/>
            <person name="Brodelius P.E."/>
            <person name="Rose J.K.C."/>
            <person name="Tang K."/>
        </authorList>
    </citation>
    <scope>NUCLEOTIDE SEQUENCE [LARGE SCALE GENOMIC DNA]</scope>
    <source>
        <strain evidence="6">cv. Huhao1</strain>
        <tissue evidence="5">Leaf</tissue>
    </source>
</reference>
<dbReference type="AlphaFoldDB" id="A0A2U1M7Y7"/>
<dbReference type="InterPro" id="IPR001841">
    <property type="entry name" value="Znf_RING"/>
</dbReference>
<keyword evidence="1" id="KW-0479">Metal-binding</keyword>
<dbReference type="OrthoDB" id="687730at2759"/>
<feature type="region of interest" description="Disordered" evidence="2">
    <location>
        <begin position="79"/>
        <end position="113"/>
    </location>
</feature>
<dbReference type="Gene3D" id="3.40.50.410">
    <property type="entry name" value="von Willebrand factor, type A domain"/>
    <property type="match status" value="1"/>
</dbReference>
<dbReference type="SUPFAM" id="SSF53300">
    <property type="entry name" value="vWA-like"/>
    <property type="match status" value="1"/>
</dbReference>
<keyword evidence="1" id="KW-0863">Zinc-finger</keyword>
<evidence type="ECO:0000259" key="3">
    <source>
        <dbReference type="PROSITE" id="PS50089"/>
    </source>
</evidence>
<evidence type="ECO:0000259" key="4">
    <source>
        <dbReference type="PROSITE" id="PS50234"/>
    </source>
</evidence>
<protein>
    <submittedName>
        <fullName evidence="5">von Willebrand factor, type A</fullName>
    </submittedName>
</protein>
<evidence type="ECO:0000256" key="1">
    <source>
        <dbReference type="PROSITE-ProRule" id="PRU00175"/>
    </source>
</evidence>
<dbReference type="PANTHER" id="PTHR10579">
    <property type="entry name" value="CALCIUM-ACTIVATED CHLORIDE CHANNEL REGULATOR"/>
    <property type="match status" value="1"/>
</dbReference>
<dbReference type="STRING" id="35608.A0A2U1M7Y7"/>
<dbReference type="Pfam" id="PF17123">
    <property type="entry name" value="zf-RING_11"/>
    <property type="match status" value="1"/>
</dbReference>
<dbReference type="EMBL" id="PKPP01006187">
    <property type="protein sequence ID" value="PWA57361.1"/>
    <property type="molecule type" value="Genomic_DNA"/>
</dbReference>
<dbReference type="CDD" id="cd01466">
    <property type="entry name" value="vWA_C3HC4_type"/>
    <property type="match status" value="1"/>
</dbReference>
<dbReference type="InterPro" id="IPR013083">
    <property type="entry name" value="Znf_RING/FYVE/PHD"/>
</dbReference>
<feature type="domain" description="VWFA" evidence="4">
    <location>
        <begin position="169"/>
        <end position="335"/>
    </location>
</feature>
<feature type="domain" description="RING-type" evidence="3">
    <location>
        <begin position="8"/>
        <end position="50"/>
    </location>
</feature>
<dbReference type="InterPro" id="IPR036465">
    <property type="entry name" value="vWFA_dom_sf"/>
</dbReference>
<comment type="caution">
    <text evidence="5">The sequence shown here is derived from an EMBL/GenBank/DDBJ whole genome shotgun (WGS) entry which is preliminary data.</text>
</comment>
<evidence type="ECO:0000313" key="5">
    <source>
        <dbReference type="EMBL" id="PWA57361.1"/>
    </source>
</evidence>
<gene>
    <name evidence="5" type="ORF">CTI12_AA410070</name>
</gene>
<dbReference type="SMART" id="SM00327">
    <property type="entry name" value="VWA"/>
    <property type="match status" value="1"/>
</dbReference>
<proteinExistence type="predicted"/>
<name>A0A2U1M7Y7_ARTAN</name>
<dbReference type="GO" id="GO:0008270">
    <property type="term" value="F:zinc ion binding"/>
    <property type="evidence" value="ECO:0007669"/>
    <property type="project" value="UniProtKB-KW"/>
</dbReference>
<evidence type="ECO:0000256" key="2">
    <source>
        <dbReference type="SAM" id="MobiDB-lite"/>
    </source>
</evidence>
<keyword evidence="6" id="KW-1185">Reference proteome</keyword>